<evidence type="ECO:0000256" key="4">
    <source>
        <dbReference type="ARBA" id="ARBA00023082"/>
    </source>
</evidence>
<accession>A0A917JPF1</accession>
<feature type="domain" description="RNA polymerase sigma factor 70 region 4 type 2" evidence="8">
    <location>
        <begin position="127"/>
        <end position="178"/>
    </location>
</feature>
<evidence type="ECO:0000256" key="1">
    <source>
        <dbReference type="ARBA" id="ARBA00010641"/>
    </source>
</evidence>
<proteinExistence type="inferred from homology"/>
<keyword evidence="6" id="KW-0732">Signal</keyword>
<dbReference type="InterPro" id="IPR036388">
    <property type="entry name" value="WH-like_DNA-bd_sf"/>
</dbReference>
<dbReference type="GO" id="GO:0006352">
    <property type="term" value="P:DNA-templated transcription initiation"/>
    <property type="evidence" value="ECO:0007669"/>
    <property type="project" value="InterPro"/>
</dbReference>
<evidence type="ECO:0000256" key="5">
    <source>
        <dbReference type="ARBA" id="ARBA00023163"/>
    </source>
</evidence>
<evidence type="ECO:0000313" key="12">
    <source>
        <dbReference type="Proteomes" id="UP001500220"/>
    </source>
</evidence>
<dbReference type="NCBIfam" id="TIGR02937">
    <property type="entry name" value="sigma70-ECF"/>
    <property type="match status" value="1"/>
</dbReference>
<dbReference type="NCBIfam" id="NF007214">
    <property type="entry name" value="PRK09636.1"/>
    <property type="match status" value="1"/>
</dbReference>
<dbReference type="Proteomes" id="UP000597989">
    <property type="component" value="Unassembled WGS sequence"/>
</dbReference>
<sequence length="313" mass="34087">MIVNARVACRCGTITVVTASTAALAAEFDQHRSRLIGLGYRLTGRLADAEDAVQDAWFRLVAADRDEIRDLGSWLTTVVSRLCLDRMRSAAARREQYVGPWLPEPLVTPLDSDPGEIVADQDDLRIAALRVLHELPPDQRLAFVLHDGFDVPFAEIAEVLGCSVPTARQHASRARRAMAEAEPPPRVPLPEQQRVLEEFLTAVASRDIGAIARVLHPDVVVYGDGGGRTRTARRPVAGVDKVARFIVGLLRKYDDTLLAQARPVLVNGDLGLLFPGSPADRLGPRAVAIAVRDGRTAAVFDIANPDKLGHLTW</sequence>
<feature type="domain" description="RNA polymerase sigma-70 region 2" evidence="7">
    <location>
        <begin position="28"/>
        <end position="91"/>
    </location>
</feature>
<keyword evidence="5" id="KW-0804">Transcription</keyword>
<dbReference type="Gene3D" id="3.10.450.50">
    <property type="match status" value="1"/>
</dbReference>
<dbReference type="InterPro" id="IPR032710">
    <property type="entry name" value="NTF2-like_dom_sf"/>
</dbReference>
<name>A0A917JPF1_9PSEU</name>
<evidence type="ECO:0000256" key="3">
    <source>
        <dbReference type="ARBA" id="ARBA00023015"/>
    </source>
</evidence>
<dbReference type="GO" id="GO:0016987">
    <property type="term" value="F:sigma factor activity"/>
    <property type="evidence" value="ECO:0007669"/>
    <property type="project" value="UniProtKB-KW"/>
</dbReference>
<reference evidence="9 12" key="2">
    <citation type="journal article" date="2019" name="Int. J. Syst. Evol. Microbiol.">
        <title>The Global Catalogue of Microorganisms (GCM) 10K type strain sequencing project: providing services to taxonomists for standard genome sequencing and annotation.</title>
        <authorList>
            <consortium name="The Broad Institute Genomics Platform"/>
            <consortium name="The Broad Institute Genome Sequencing Center for Infectious Disease"/>
            <person name="Wu L."/>
            <person name="Ma J."/>
        </authorList>
    </citation>
    <scope>NUCLEOTIDE SEQUENCE [LARGE SCALE GENOMIC DNA]</scope>
    <source>
        <strain evidence="9 12">JCM 10664</strain>
    </source>
</reference>
<evidence type="ECO:0000256" key="2">
    <source>
        <dbReference type="ARBA" id="ARBA00011344"/>
    </source>
</evidence>
<evidence type="ECO:0000259" key="8">
    <source>
        <dbReference type="Pfam" id="PF08281"/>
    </source>
</evidence>
<dbReference type="EMBL" id="BAAAHC010000015">
    <property type="protein sequence ID" value="GAA0532348.1"/>
    <property type="molecule type" value="Genomic_DNA"/>
</dbReference>
<feature type="signal peptide" evidence="6">
    <location>
        <begin position="1"/>
        <end position="25"/>
    </location>
</feature>
<dbReference type="PANTHER" id="PTHR30173">
    <property type="entry name" value="SIGMA 19 FACTOR"/>
    <property type="match status" value="1"/>
</dbReference>
<feature type="chain" id="PRO_5037665090" evidence="6">
    <location>
        <begin position="26"/>
        <end position="313"/>
    </location>
</feature>
<dbReference type="Gene3D" id="1.10.1740.10">
    <property type="match status" value="1"/>
</dbReference>
<dbReference type="SUPFAM" id="SSF88946">
    <property type="entry name" value="Sigma2 domain of RNA polymerase sigma factors"/>
    <property type="match status" value="1"/>
</dbReference>
<gene>
    <name evidence="10" type="primary">rpoE</name>
    <name evidence="9" type="ORF">GCM10009545_38530</name>
    <name evidence="10" type="ORF">GCM10011581_16910</name>
</gene>
<dbReference type="Gene3D" id="1.10.10.10">
    <property type="entry name" value="Winged helix-like DNA-binding domain superfamily/Winged helix DNA-binding domain"/>
    <property type="match status" value="1"/>
</dbReference>
<dbReference type="InterPro" id="IPR013249">
    <property type="entry name" value="RNA_pol_sigma70_r4_t2"/>
</dbReference>
<evidence type="ECO:0000313" key="11">
    <source>
        <dbReference type="Proteomes" id="UP000597989"/>
    </source>
</evidence>
<evidence type="ECO:0000313" key="10">
    <source>
        <dbReference type="EMBL" id="GGI80256.1"/>
    </source>
</evidence>
<dbReference type="GO" id="GO:0003677">
    <property type="term" value="F:DNA binding"/>
    <property type="evidence" value="ECO:0007669"/>
    <property type="project" value="InterPro"/>
</dbReference>
<dbReference type="SUPFAM" id="SSF54427">
    <property type="entry name" value="NTF2-like"/>
    <property type="match status" value="1"/>
</dbReference>
<evidence type="ECO:0000259" key="7">
    <source>
        <dbReference type="Pfam" id="PF04542"/>
    </source>
</evidence>
<dbReference type="InterPro" id="IPR007627">
    <property type="entry name" value="RNA_pol_sigma70_r2"/>
</dbReference>
<reference evidence="10 11" key="1">
    <citation type="journal article" date="2014" name="Int. J. Syst. Evol. Microbiol.">
        <title>Complete genome sequence of Corynebacterium casei LMG S-19264T (=DSM 44701T), isolated from a smear-ripened cheese.</title>
        <authorList>
            <consortium name="US DOE Joint Genome Institute (JGI-PGF)"/>
            <person name="Walter F."/>
            <person name="Albersmeier A."/>
            <person name="Kalinowski J."/>
            <person name="Ruckert C."/>
        </authorList>
    </citation>
    <scope>NUCLEOTIDE SEQUENCE [LARGE SCALE GENOMIC DNA]</scope>
    <source>
        <strain evidence="10 11">CGMCC 4.7206</strain>
    </source>
</reference>
<keyword evidence="4" id="KW-0731">Sigma factor</keyword>
<comment type="caution">
    <text evidence="10">The sequence shown here is derived from an EMBL/GenBank/DDBJ whole genome shotgun (WGS) entry which is preliminary data.</text>
</comment>
<reference evidence="10" key="3">
    <citation type="submission" date="2020-09" db="EMBL/GenBank/DDBJ databases">
        <authorList>
            <person name="Sun Q."/>
            <person name="Zhou Y."/>
        </authorList>
    </citation>
    <scope>NUCLEOTIDE SEQUENCE</scope>
    <source>
        <strain evidence="10">CGMCC 4.7206</strain>
    </source>
</reference>
<dbReference type="InterPro" id="IPR013324">
    <property type="entry name" value="RNA_pol_sigma_r3/r4-like"/>
</dbReference>
<dbReference type="InterPro" id="IPR014284">
    <property type="entry name" value="RNA_pol_sigma-70_dom"/>
</dbReference>
<dbReference type="PANTHER" id="PTHR30173:SF36">
    <property type="entry name" value="ECF RNA POLYMERASE SIGMA FACTOR SIGJ"/>
    <property type="match status" value="1"/>
</dbReference>
<dbReference type="AlphaFoldDB" id="A0A917JPF1"/>
<keyword evidence="12" id="KW-1185">Reference proteome</keyword>
<evidence type="ECO:0000256" key="6">
    <source>
        <dbReference type="SAM" id="SignalP"/>
    </source>
</evidence>
<comment type="similarity">
    <text evidence="1">Belongs to the sigma-70 factor family. ECF subfamily.</text>
</comment>
<dbReference type="Pfam" id="PF04542">
    <property type="entry name" value="Sigma70_r2"/>
    <property type="match status" value="1"/>
</dbReference>
<reference evidence="9" key="4">
    <citation type="submission" date="2023-12" db="EMBL/GenBank/DDBJ databases">
        <authorList>
            <person name="Sun Q."/>
            <person name="Inoue M."/>
        </authorList>
    </citation>
    <scope>NUCLEOTIDE SEQUENCE</scope>
    <source>
        <strain evidence="9">JCM 10664</strain>
    </source>
</reference>
<dbReference type="InterPro" id="IPR052704">
    <property type="entry name" value="ECF_Sigma-70_Domain"/>
</dbReference>
<evidence type="ECO:0000313" key="9">
    <source>
        <dbReference type="EMBL" id="GAA0532348.1"/>
    </source>
</evidence>
<dbReference type="CDD" id="cd06171">
    <property type="entry name" value="Sigma70_r4"/>
    <property type="match status" value="1"/>
</dbReference>
<dbReference type="SUPFAM" id="SSF88659">
    <property type="entry name" value="Sigma3 and sigma4 domains of RNA polymerase sigma factors"/>
    <property type="match status" value="1"/>
</dbReference>
<dbReference type="Proteomes" id="UP001500220">
    <property type="component" value="Unassembled WGS sequence"/>
</dbReference>
<comment type="subunit">
    <text evidence="2">Interacts transiently with the RNA polymerase catalytic core formed by RpoA, RpoB, RpoC and RpoZ (2 alpha, 1 beta, 1 beta' and 1 omega subunit) to form the RNA polymerase holoenzyme that can initiate transcription.</text>
</comment>
<dbReference type="Pfam" id="PF08281">
    <property type="entry name" value="Sigma70_r4_2"/>
    <property type="match status" value="1"/>
</dbReference>
<protein>
    <submittedName>
        <fullName evidence="10">RNA polymerase sigma factor SigJ</fullName>
    </submittedName>
    <submittedName>
        <fullName evidence="9">Sigma-70 family RNA polymerase sigma factor</fullName>
    </submittedName>
</protein>
<dbReference type="InterPro" id="IPR013325">
    <property type="entry name" value="RNA_pol_sigma_r2"/>
</dbReference>
<keyword evidence="3" id="KW-0805">Transcription regulation</keyword>
<organism evidence="10 11">
    <name type="scientific">Saccharopolyspora thermophila</name>
    <dbReference type="NCBI Taxonomy" id="89367"/>
    <lineage>
        <taxon>Bacteria</taxon>
        <taxon>Bacillati</taxon>
        <taxon>Actinomycetota</taxon>
        <taxon>Actinomycetes</taxon>
        <taxon>Pseudonocardiales</taxon>
        <taxon>Pseudonocardiaceae</taxon>
        <taxon>Saccharopolyspora</taxon>
    </lineage>
</organism>
<dbReference type="EMBL" id="BMMT01000004">
    <property type="protein sequence ID" value="GGI80256.1"/>
    <property type="molecule type" value="Genomic_DNA"/>
</dbReference>